<organism evidence="2 3">
    <name type="scientific">Chromobacterium haemolyticum</name>
    <dbReference type="NCBI Taxonomy" id="394935"/>
    <lineage>
        <taxon>Bacteria</taxon>
        <taxon>Pseudomonadati</taxon>
        <taxon>Pseudomonadota</taxon>
        <taxon>Betaproteobacteria</taxon>
        <taxon>Neisseriales</taxon>
        <taxon>Chromobacteriaceae</taxon>
        <taxon>Chromobacterium</taxon>
    </lineage>
</organism>
<dbReference type="AlphaFoldDB" id="A0A1W0CTT6"/>
<comment type="caution">
    <text evidence="2">The sequence shown here is derived from an EMBL/GenBank/DDBJ whole genome shotgun (WGS) entry which is preliminary data.</text>
</comment>
<dbReference type="Pfam" id="PF20376">
    <property type="entry name" value="DUF6671"/>
    <property type="match status" value="1"/>
</dbReference>
<dbReference type="EMBL" id="MUKV01000017">
    <property type="protein sequence ID" value="OQS38083.1"/>
    <property type="molecule type" value="Genomic_DNA"/>
</dbReference>
<evidence type="ECO:0000313" key="3">
    <source>
        <dbReference type="Proteomes" id="UP000192721"/>
    </source>
</evidence>
<gene>
    <name evidence="2" type="ORF">B0T45_13575</name>
</gene>
<accession>A0A1W0CTT6</accession>
<protein>
    <recommendedName>
        <fullName evidence="1">DUF6671 domain-containing protein</fullName>
    </recommendedName>
</protein>
<sequence length="277" mass="29759">MPTADGNMTECHAALLTRHGKHAAIAPKLAGIGWGLTLVDSFDTDSLGTFTGEVPRAGSQRDAALVKAKLACEFSGLRYGIGSEGSFGGDPWLGACGWGAELLLCWDAQRQYAVEAWVSGPETNFCRWTLSHLAALPDILRLSGFPTHGLIVGRPGEAAFHKGLVDEAALREHLALYLVDGPLHLESDMRAHRNPTRMAMIARCAAVLAERLICTCPACKALGFGEISPLAGAPCKDCGALTSQASVRRWQCPCCQYRREQRLHAAVSPQYCDNCNP</sequence>
<dbReference type="InterPro" id="IPR046612">
    <property type="entry name" value="DUF6671"/>
</dbReference>
<proteinExistence type="predicted"/>
<dbReference type="Proteomes" id="UP000192721">
    <property type="component" value="Unassembled WGS sequence"/>
</dbReference>
<reference evidence="2 3" key="1">
    <citation type="submission" date="2017-02" db="EMBL/GenBank/DDBJ databases">
        <title>Chromobacterium haemolyticum H5244.</title>
        <authorList>
            <person name="Gulvik C.A."/>
        </authorList>
    </citation>
    <scope>NUCLEOTIDE SEQUENCE [LARGE SCALE GENOMIC DNA]</scope>
    <source>
        <strain evidence="2 3">H5244</strain>
    </source>
</reference>
<name>A0A1W0CTT6_9NEIS</name>
<feature type="domain" description="DUF6671" evidence="1">
    <location>
        <begin position="68"/>
        <end position="277"/>
    </location>
</feature>
<evidence type="ECO:0000259" key="1">
    <source>
        <dbReference type="Pfam" id="PF20376"/>
    </source>
</evidence>
<evidence type="ECO:0000313" key="2">
    <source>
        <dbReference type="EMBL" id="OQS38083.1"/>
    </source>
</evidence>